<evidence type="ECO:0000313" key="5">
    <source>
        <dbReference type="EMBL" id="NYZ22546.1"/>
    </source>
</evidence>
<keyword evidence="3 4" id="KW-0378">Hydrolase</keyword>
<feature type="binding site" evidence="4">
    <location>
        <position position="329"/>
    </location>
    <ligand>
        <name>substrate</name>
    </ligand>
</feature>
<feature type="binding site" evidence="4">
    <location>
        <position position="354"/>
    </location>
    <ligand>
        <name>Mg(2+)</name>
        <dbReference type="ChEBI" id="CHEBI:18420"/>
        <note>structural</note>
    </ligand>
</feature>
<comment type="subunit">
    <text evidence="2 4">Homotetramer.</text>
</comment>
<dbReference type="RefSeq" id="WP_180284316.1">
    <property type="nucleotide sequence ID" value="NZ_JABFDB010000019.1"/>
</dbReference>
<dbReference type="Gene3D" id="3.30.1330.160">
    <property type="entry name" value="Cyanuric acid hydrolase/Barbituras, RU C"/>
    <property type="match status" value="1"/>
</dbReference>
<dbReference type="Gene3D" id="3.30.1330.170">
    <property type="entry name" value="Cyanuric acid hydrolase/Barbiturase, RU A"/>
    <property type="match status" value="1"/>
</dbReference>
<dbReference type="InterPro" id="IPR043008">
    <property type="entry name" value="AtzD/Barbiturase_RUA"/>
</dbReference>
<dbReference type="Pfam" id="PF09663">
    <property type="entry name" value="Amido_AtzD_TrzD"/>
    <property type="match status" value="1"/>
</dbReference>
<name>A0ABX2TED7_9PROT</name>
<organism evidence="5 6">
    <name type="scientific">Azospirillum oleiclasticum</name>
    <dbReference type="NCBI Taxonomy" id="2735135"/>
    <lineage>
        <taxon>Bacteria</taxon>
        <taxon>Pseudomonadati</taxon>
        <taxon>Pseudomonadota</taxon>
        <taxon>Alphaproteobacteria</taxon>
        <taxon>Rhodospirillales</taxon>
        <taxon>Azospirillaceae</taxon>
        <taxon>Azospirillum</taxon>
    </lineage>
</organism>
<feature type="binding site" evidence="4">
    <location>
        <position position="302"/>
    </location>
    <ligand>
        <name>Mg(2+)</name>
        <dbReference type="ChEBI" id="CHEBI:18420"/>
        <note>structural</note>
    </ligand>
</feature>
<feature type="binding site" evidence="4">
    <location>
        <position position="193"/>
    </location>
    <ligand>
        <name>substrate</name>
    </ligand>
</feature>
<feature type="binding site" evidence="4">
    <location>
        <position position="355"/>
    </location>
    <ligand>
        <name>Mg(2+)</name>
        <dbReference type="ChEBI" id="CHEBI:18420"/>
        <note>structural</note>
    </ligand>
</feature>
<comment type="caution">
    <text evidence="4">Lacks conserved residue(s) required for the propagation of feature annotation.</text>
</comment>
<dbReference type="InterPro" id="IPR014086">
    <property type="entry name" value="AtzD/Barbiturase"/>
</dbReference>
<evidence type="ECO:0000256" key="4">
    <source>
        <dbReference type="HAMAP-Rule" id="MF_01989"/>
    </source>
</evidence>
<comment type="domain">
    <text evidence="4">The monomer structure is formed from three repeating units (RUs) that share the same structure as one another. The monomer and the active site possess nearly threefold rotational symmetry, to the extent that the active site possesses three potential Ser-Lys catalytic dyads, but one of the 3 active site surfaces varies in composition suggesting it is involved in confering substrate specificity.</text>
</comment>
<evidence type="ECO:0000256" key="2">
    <source>
        <dbReference type="ARBA" id="ARBA00011881"/>
    </source>
</evidence>
<dbReference type="Proteomes" id="UP000584642">
    <property type="component" value="Unassembled WGS sequence"/>
</dbReference>
<feature type="binding site" evidence="4">
    <location>
        <position position="351"/>
    </location>
    <ligand>
        <name>Mg(2+)</name>
        <dbReference type="ChEBI" id="CHEBI:18420"/>
        <note>structural</note>
    </ligand>
</feature>
<gene>
    <name evidence="5" type="ORF">HND93_22785</name>
</gene>
<dbReference type="Gene3D" id="3.30.1330.180">
    <property type="entry name" value="Cyanuric acid hydrolase/Barbiturase, RU B"/>
    <property type="match status" value="1"/>
</dbReference>
<evidence type="ECO:0000256" key="1">
    <source>
        <dbReference type="ARBA" id="ARBA00010947"/>
    </source>
</evidence>
<feature type="active site" evidence="4">
    <location>
        <position position="162"/>
    </location>
</feature>
<dbReference type="InterPro" id="IPR043007">
    <property type="entry name" value="AtzD/Barbiturase_RUC"/>
</dbReference>
<dbReference type="EC" id="3.5.2.-" evidence="4"/>
<comment type="function">
    <text evidence="4">Cyclic amide hydrolase of unknown substrate specificity. Catalyzes the hydrolytic ring-opening of a cyclic amide. Does not act on cyanuric acid nor barbituric acid.</text>
</comment>
<feature type="region of interest" description="RU C" evidence="4">
    <location>
        <begin position="254"/>
        <end position="369"/>
    </location>
</feature>
<comment type="similarity">
    <text evidence="1 4">Belongs to the cyclic amide hydrolase (CyAH) family.</text>
</comment>
<dbReference type="HAMAP" id="MF_01989">
    <property type="entry name" value="Cyc_amidohydrol"/>
    <property type="match status" value="1"/>
</dbReference>
<protein>
    <recommendedName>
        <fullName evidence="4">Cyclic amide hydrolase</fullName>
        <shortName evidence="4">CyAH</shortName>
        <ecNumber evidence="4">3.5.2.-</ecNumber>
    </recommendedName>
    <alternativeName>
        <fullName evidence="4">Ring-opening amidohydrolase</fullName>
    </alternativeName>
</protein>
<sequence length="369" mass="37217">MTRTARVHRVPMPDPGDCGALAALIDAGTIDPARIVAVMGKTPGNGLTNDHTREFATVTVAGELARRLGVAPAEVRARVLFVLSGGTEGMNAPHLLVFCAGPSAAAEGDERALALATAASVPLAPEAIGRAAQIAATADAVRAAMAEAGITDPADVAFVQVKCPIPMPGDFHDPARAAGLSAASIGTIKGRSRAASALGVAVALGDVGVEDATEAAIAARPDLFTGRACVTAGIDDDRASVLVLGNARGWSGPQSVGSTTMRDPLDAPAVAALLRRLGMTLAGGQAEPAGPLRLAGLIVKGEPPATDRLRGAQHVMLDDSDIHPVRHYRAFMSGVLGAVTGDTHVYLSGGAEHQGPPGGAVVAAIVERQ</sequence>
<reference evidence="5 6" key="1">
    <citation type="submission" date="2020-05" db="EMBL/GenBank/DDBJ databases">
        <title>Azospirillum oleiclasticum sp. nov, a nitrogen-fixing and heavy crude oil-emulsifying bacterium isolated from the crude oil of Yumen Oilfield.</title>
        <authorList>
            <person name="Wu D."/>
            <person name="Cai M."/>
            <person name="Zhang X."/>
        </authorList>
    </citation>
    <scope>NUCLEOTIDE SEQUENCE [LARGE SCALE GENOMIC DNA]</scope>
    <source>
        <strain evidence="5 6">ROY-1-1-2</strain>
    </source>
</reference>
<accession>A0ABX2TED7</accession>
<proteinExistence type="inferred from homology"/>
<comment type="caution">
    <text evidence="5">The sequence shown here is derived from an EMBL/GenBank/DDBJ whole genome shotgun (WGS) entry which is preliminary data.</text>
</comment>
<dbReference type="EMBL" id="JABFDB010000019">
    <property type="protein sequence ID" value="NYZ22546.1"/>
    <property type="molecule type" value="Genomic_DNA"/>
</dbReference>
<keyword evidence="4" id="KW-0479">Metal-binding</keyword>
<feature type="binding site" evidence="4">
    <location>
        <position position="53"/>
    </location>
    <ligand>
        <name>substrate</name>
    </ligand>
</feature>
<feature type="binding site" evidence="4">
    <location>
        <position position="359"/>
    </location>
    <ligand>
        <name>Mg(2+)</name>
        <dbReference type="ChEBI" id="CHEBI:18420"/>
        <note>structural</note>
    </ligand>
</feature>
<feature type="binding site" evidence="4">
    <location>
        <begin position="348"/>
        <end position="349"/>
    </location>
    <ligand>
        <name>substrate</name>
    </ligand>
</feature>
<feature type="binding site" evidence="4">
    <location>
        <begin position="84"/>
        <end position="85"/>
    </location>
    <ligand>
        <name>substrate</name>
    </ligand>
</feature>
<dbReference type="NCBIfam" id="TIGR02714">
    <property type="entry name" value="amido_AtzD_TrzD"/>
    <property type="match status" value="1"/>
</dbReference>
<feature type="region of interest" description="RU A" evidence="4">
    <location>
        <begin position="1"/>
        <end position="104"/>
    </location>
</feature>
<feature type="binding site" evidence="4">
    <location>
        <position position="356"/>
    </location>
    <ligand>
        <name>Mg(2+)</name>
        <dbReference type="ChEBI" id="CHEBI:18420"/>
        <note>structural</note>
    </ligand>
</feature>
<evidence type="ECO:0000313" key="6">
    <source>
        <dbReference type="Proteomes" id="UP000584642"/>
    </source>
</evidence>
<evidence type="ECO:0000256" key="3">
    <source>
        <dbReference type="ARBA" id="ARBA00022801"/>
    </source>
</evidence>
<keyword evidence="4" id="KW-0460">Magnesium</keyword>
<dbReference type="InterPro" id="IPR043006">
    <property type="entry name" value="AtzD/Barbiturase_RUB"/>
</dbReference>
<keyword evidence="6" id="KW-1185">Reference proteome</keyword>